<organism evidence="7 8">
    <name type="scientific">Trichechus manatus latirostris</name>
    <name type="common">Florida manatee</name>
    <dbReference type="NCBI Taxonomy" id="127582"/>
    <lineage>
        <taxon>Eukaryota</taxon>
        <taxon>Metazoa</taxon>
        <taxon>Chordata</taxon>
        <taxon>Craniata</taxon>
        <taxon>Vertebrata</taxon>
        <taxon>Euteleostomi</taxon>
        <taxon>Mammalia</taxon>
        <taxon>Eutheria</taxon>
        <taxon>Afrotheria</taxon>
        <taxon>Sirenia</taxon>
        <taxon>Trichechidae</taxon>
        <taxon>Trichechus</taxon>
    </lineage>
</organism>
<comment type="similarity">
    <text evidence="2">Belongs to the MS4A family.</text>
</comment>
<keyword evidence="4 6" id="KW-1133">Transmembrane helix</keyword>
<dbReference type="InParanoid" id="A0A2Y9RZH3"/>
<evidence type="ECO:0000256" key="3">
    <source>
        <dbReference type="ARBA" id="ARBA00022692"/>
    </source>
</evidence>
<evidence type="ECO:0000256" key="1">
    <source>
        <dbReference type="ARBA" id="ARBA00004141"/>
    </source>
</evidence>
<feature type="transmembrane region" description="Helical" evidence="6">
    <location>
        <begin position="134"/>
        <end position="155"/>
    </location>
</feature>
<dbReference type="InterPro" id="IPR030417">
    <property type="entry name" value="MS4A"/>
</dbReference>
<protein>
    <submittedName>
        <fullName evidence="8">Membrane-spanning 4-domains subfamily A member 4A-like isoform X1</fullName>
    </submittedName>
</protein>
<name>A0A2Y9RZH3_TRIMA</name>
<dbReference type="STRING" id="127582.A0A2Y9RZH3"/>
<dbReference type="InterPro" id="IPR007237">
    <property type="entry name" value="CD20-like"/>
</dbReference>
<evidence type="ECO:0000256" key="6">
    <source>
        <dbReference type="SAM" id="Phobius"/>
    </source>
</evidence>
<dbReference type="Pfam" id="PF04103">
    <property type="entry name" value="CD20"/>
    <property type="match status" value="2"/>
</dbReference>
<dbReference type="PANTHER" id="PTHR23320">
    <property type="entry name" value="MEMBRANE-SPANNING 4-DOMAINS SUBFAMILY A MS4A -RELATED"/>
    <property type="match status" value="1"/>
</dbReference>
<reference evidence="8" key="1">
    <citation type="submission" date="2025-08" db="UniProtKB">
        <authorList>
            <consortium name="RefSeq"/>
        </authorList>
    </citation>
    <scope>IDENTIFICATION</scope>
</reference>
<comment type="subcellular location">
    <subcellularLocation>
        <location evidence="1">Membrane</location>
        <topology evidence="1">Multi-pass membrane protein</topology>
    </subcellularLocation>
</comment>
<evidence type="ECO:0000256" key="2">
    <source>
        <dbReference type="ARBA" id="ARBA00009565"/>
    </source>
</evidence>
<proteinExistence type="inferred from homology"/>
<feature type="transmembrane region" description="Helical" evidence="6">
    <location>
        <begin position="97"/>
        <end position="122"/>
    </location>
</feature>
<evidence type="ECO:0000256" key="5">
    <source>
        <dbReference type="ARBA" id="ARBA00023136"/>
    </source>
</evidence>
<accession>A0A2Y9RZH3</accession>
<dbReference type="Proteomes" id="UP000248480">
    <property type="component" value="Unplaced"/>
</dbReference>
<dbReference type="PANTHER" id="PTHR23320:SF128">
    <property type="entry name" value="MEMBRANE-SPANNING 4-DOMAINS SUBFAMILY A MEMBER 4A"/>
    <property type="match status" value="1"/>
</dbReference>
<keyword evidence="5 6" id="KW-0472">Membrane</keyword>
<evidence type="ECO:0000313" key="7">
    <source>
        <dbReference type="Proteomes" id="UP000248480"/>
    </source>
</evidence>
<sequence>MSCHFQDLILNYVSYCSTFSASMTTLQGPQNTTPGADSSVSQMGQPAALHLDPWKGMSEKRVLRIFGVVQILIALINLSLGITILCVSLLFDEPAPISVYMGYPVLGSVMFIVSGALSIAAGKRDTECLDECTPGLNCLSSITAAIGIIIIAFSLSSFSFHHFPCDSNPMSENCAINRSILVFIVSGSLSIAAGKRDTECLDQGSLGLNIISSAMVTTGIILSLNSF</sequence>
<dbReference type="RefSeq" id="XP_023598941.1">
    <property type="nucleotide sequence ID" value="XM_023743173.1"/>
</dbReference>
<evidence type="ECO:0000313" key="8">
    <source>
        <dbReference type="RefSeq" id="XP_023598941.1"/>
    </source>
</evidence>
<dbReference type="GO" id="GO:0005794">
    <property type="term" value="C:Golgi apparatus"/>
    <property type="evidence" value="ECO:0007669"/>
    <property type="project" value="TreeGrafter"/>
</dbReference>
<keyword evidence="3 6" id="KW-0812">Transmembrane</keyword>
<keyword evidence="7" id="KW-1185">Reference proteome</keyword>
<feature type="transmembrane region" description="Helical" evidence="6">
    <location>
        <begin position="206"/>
        <end position="224"/>
    </location>
</feature>
<evidence type="ECO:0000256" key="4">
    <source>
        <dbReference type="ARBA" id="ARBA00022989"/>
    </source>
</evidence>
<feature type="transmembrane region" description="Helical" evidence="6">
    <location>
        <begin position="175"/>
        <end position="194"/>
    </location>
</feature>
<dbReference type="AlphaFoldDB" id="A0A2Y9RZH3"/>
<dbReference type="KEGG" id="tmu:111822934"/>
<dbReference type="GeneID" id="111822934"/>
<dbReference type="GO" id="GO:0005886">
    <property type="term" value="C:plasma membrane"/>
    <property type="evidence" value="ECO:0007669"/>
    <property type="project" value="TreeGrafter"/>
</dbReference>
<gene>
    <name evidence="8" type="primary">LOC111822934</name>
</gene>
<feature type="transmembrane region" description="Helical" evidence="6">
    <location>
        <begin position="65"/>
        <end position="91"/>
    </location>
</feature>